<evidence type="ECO:0000256" key="1">
    <source>
        <dbReference type="SAM" id="MobiDB-lite"/>
    </source>
</evidence>
<dbReference type="Gene3D" id="3.40.525.10">
    <property type="entry name" value="CRAL-TRIO lipid binding domain"/>
    <property type="match status" value="1"/>
</dbReference>
<organism evidence="5 6">
    <name type="scientific">Fasciola hepatica</name>
    <name type="common">Liver fluke</name>
    <dbReference type="NCBI Taxonomy" id="6192"/>
    <lineage>
        <taxon>Eukaryota</taxon>
        <taxon>Metazoa</taxon>
        <taxon>Spiralia</taxon>
        <taxon>Lophotrochozoa</taxon>
        <taxon>Platyhelminthes</taxon>
        <taxon>Trematoda</taxon>
        <taxon>Digenea</taxon>
        <taxon>Plagiorchiida</taxon>
        <taxon>Echinostomata</taxon>
        <taxon>Echinostomatoidea</taxon>
        <taxon>Fasciolidae</taxon>
        <taxon>Fasciola</taxon>
    </lineage>
</organism>
<dbReference type="InterPro" id="IPR036865">
    <property type="entry name" value="CRAL-TRIO_dom_sf"/>
</dbReference>
<dbReference type="InterPro" id="IPR003595">
    <property type="entry name" value="Tyr_Pase_cat"/>
</dbReference>
<dbReference type="Gene3D" id="3.90.190.10">
    <property type="entry name" value="Protein tyrosine phosphatase superfamily"/>
    <property type="match status" value="1"/>
</dbReference>
<sequence>MIAVKFVPLVRAYRSVARRVMICDELSYAEVQEFITKVKSLPGCTDIKEEEAEKAAHLFLRARKRDVNRAVELFKANKRMRYTENVDSIDPLEDGVRKELLSGKFTVLQPNPDDSDELAATIAIFTAHRHWPPLTTHRDTLKGVLYQLDIAMLDEQSQRKGLIVLYDMRDTRYSNFDYHLCIKLLNLFKGAYPARLRKVIIVEAPFWFRAPFGVLRFFVKEKMRDRIFTVDLDELHVHLPPVLVERWFDQLTQHRHFDWLRTCLNKSGHEDRIPDDYFTSPPPVYRSLTQTGCDVLQCDRVSGLPSTESTASSNSTYTSLTATNLGYSGSLKYPTRTRRSSEDHSVSPSHGSLINEKTQNGTPDPFGTSVRTHMDRAQNCMLTSMYTVNDPTLLRQMSMNHGPSSATNQRSFRVSKSLRARSNNSNNNGVRRLDTTPSPSIDSAQPNVTDANSPTRLAVPEFIERFRSLGTMGLVVEFEVMFKDRPLQGTCDRFSLLENRRRNRYLDVPCLDATAVALSDGTYLHANWVHGYRRPRAYILAQGPLDNTRRDFWMAIWEYRVPVIVMLTKIVEGQRIKCSPYWPSKSPGILGDPQCNKKFDSNNTSEEVTASPMTATYGEFVVVNRGETIEAGGLYKRTRLELRRKSTKSPVSITDWRANPKVESLVQRSCIQHTGDSLMVDHLLYLGWPDFDVPSDPDGFLKFLDAVNRLIQSRSVTGSTSGASSRIESSVAIGTPEQTPSPMLIHCSAGIGRTGTFVTVDICMQQALKEGYIDVPDVITRLRSQRAGAVQVAKQYAFIHATLATQLSRLQNGTCVSPVGSS</sequence>
<dbReference type="PANTHER" id="PTHR19134:SF449">
    <property type="entry name" value="TYROSINE-PROTEIN PHOSPHATASE 1"/>
    <property type="match status" value="1"/>
</dbReference>
<evidence type="ECO:0000259" key="3">
    <source>
        <dbReference type="PROSITE" id="PS50056"/>
    </source>
</evidence>
<dbReference type="PRINTS" id="PR00700">
    <property type="entry name" value="PRTYPHPHTASE"/>
</dbReference>
<feature type="region of interest" description="Disordered" evidence="1">
    <location>
        <begin position="717"/>
        <end position="737"/>
    </location>
</feature>
<dbReference type="Proteomes" id="UP000230066">
    <property type="component" value="Unassembled WGS sequence"/>
</dbReference>
<dbReference type="SUPFAM" id="SSF52087">
    <property type="entry name" value="CRAL/TRIO domain"/>
    <property type="match status" value="1"/>
</dbReference>
<feature type="domain" description="CRAL-TRIO" evidence="4">
    <location>
        <begin position="93"/>
        <end position="256"/>
    </location>
</feature>
<proteinExistence type="predicted"/>
<feature type="domain" description="Tyrosine specific protein phosphatases" evidence="3">
    <location>
        <begin position="701"/>
        <end position="797"/>
    </location>
</feature>
<dbReference type="AlphaFoldDB" id="A0A4E0RCG5"/>
<evidence type="ECO:0000313" key="5">
    <source>
        <dbReference type="EMBL" id="THD26379.1"/>
    </source>
</evidence>
<dbReference type="InterPro" id="IPR016130">
    <property type="entry name" value="Tyr_Pase_AS"/>
</dbReference>
<dbReference type="Pfam" id="PF00102">
    <property type="entry name" value="Y_phosphatase"/>
    <property type="match status" value="1"/>
</dbReference>
<dbReference type="PROSITE" id="PS00383">
    <property type="entry name" value="TYR_PHOSPHATASE_1"/>
    <property type="match status" value="1"/>
</dbReference>
<feature type="region of interest" description="Disordered" evidence="1">
    <location>
        <begin position="418"/>
        <end position="453"/>
    </location>
</feature>
<feature type="compositionally biased region" description="Polar residues" evidence="1">
    <location>
        <begin position="346"/>
        <end position="362"/>
    </location>
</feature>
<gene>
    <name evidence="5" type="ORF">D915_002960</name>
</gene>
<dbReference type="CDD" id="cd00047">
    <property type="entry name" value="PTPc"/>
    <property type="match status" value="1"/>
</dbReference>
<dbReference type="InterPro" id="IPR050348">
    <property type="entry name" value="Protein-Tyr_Phosphatase"/>
</dbReference>
<reference evidence="5" key="1">
    <citation type="submission" date="2019-03" db="EMBL/GenBank/DDBJ databases">
        <title>Improved annotation for the trematode Fasciola hepatica.</title>
        <authorList>
            <person name="Choi Y.-J."/>
            <person name="Martin J."/>
            <person name="Mitreva M."/>
        </authorList>
    </citation>
    <scope>NUCLEOTIDE SEQUENCE [LARGE SCALE GENOMIC DNA]</scope>
</reference>
<dbReference type="SMART" id="SM00516">
    <property type="entry name" value="SEC14"/>
    <property type="match status" value="1"/>
</dbReference>
<dbReference type="CDD" id="cd00170">
    <property type="entry name" value="SEC14"/>
    <property type="match status" value="1"/>
</dbReference>
<keyword evidence="6" id="KW-1185">Reference proteome</keyword>
<evidence type="ECO:0000313" key="6">
    <source>
        <dbReference type="Proteomes" id="UP000230066"/>
    </source>
</evidence>
<dbReference type="SMART" id="SM00194">
    <property type="entry name" value="PTPc"/>
    <property type="match status" value="1"/>
</dbReference>
<feature type="compositionally biased region" description="Polar residues" evidence="1">
    <location>
        <begin position="717"/>
        <end position="728"/>
    </location>
</feature>
<evidence type="ECO:0000259" key="2">
    <source>
        <dbReference type="PROSITE" id="PS50055"/>
    </source>
</evidence>
<dbReference type="InterPro" id="IPR000242">
    <property type="entry name" value="PTP_cat"/>
</dbReference>
<dbReference type="SUPFAM" id="SSF52799">
    <property type="entry name" value="(Phosphotyrosine protein) phosphatases II"/>
    <property type="match status" value="1"/>
</dbReference>
<name>A0A4E0RCG5_FASHE</name>
<feature type="domain" description="Tyrosine-protein phosphatase" evidence="2">
    <location>
        <begin position="474"/>
        <end position="806"/>
    </location>
</feature>
<dbReference type="InterPro" id="IPR001251">
    <property type="entry name" value="CRAL-TRIO_dom"/>
</dbReference>
<dbReference type="EMBL" id="JXXN02000764">
    <property type="protein sequence ID" value="THD26379.1"/>
    <property type="molecule type" value="Genomic_DNA"/>
</dbReference>
<feature type="region of interest" description="Disordered" evidence="1">
    <location>
        <begin position="328"/>
        <end position="371"/>
    </location>
</feature>
<dbReference type="InterPro" id="IPR029021">
    <property type="entry name" value="Prot-tyrosine_phosphatase-like"/>
</dbReference>
<comment type="caution">
    <text evidence="5">The sequence shown here is derived from an EMBL/GenBank/DDBJ whole genome shotgun (WGS) entry which is preliminary data.</text>
</comment>
<accession>A0A4E0RCG5</accession>
<dbReference type="PROSITE" id="PS50056">
    <property type="entry name" value="TYR_PHOSPHATASE_2"/>
    <property type="match status" value="1"/>
</dbReference>
<dbReference type="SMART" id="SM00404">
    <property type="entry name" value="PTPc_motif"/>
    <property type="match status" value="1"/>
</dbReference>
<evidence type="ECO:0000259" key="4">
    <source>
        <dbReference type="PROSITE" id="PS50191"/>
    </source>
</evidence>
<dbReference type="Pfam" id="PF00650">
    <property type="entry name" value="CRAL_TRIO"/>
    <property type="match status" value="1"/>
</dbReference>
<dbReference type="InterPro" id="IPR000387">
    <property type="entry name" value="Tyr_Pase_dom"/>
</dbReference>
<dbReference type="PANTHER" id="PTHR19134">
    <property type="entry name" value="RECEPTOR-TYPE TYROSINE-PROTEIN PHOSPHATASE"/>
    <property type="match status" value="1"/>
</dbReference>
<protein>
    <submittedName>
        <fullName evidence="5">Protein-tyrosine phosphatase</fullName>
    </submittedName>
</protein>
<dbReference type="PROSITE" id="PS50055">
    <property type="entry name" value="TYR_PHOSPHATASE_PTP"/>
    <property type="match status" value="1"/>
</dbReference>
<feature type="compositionally biased region" description="Polar residues" evidence="1">
    <location>
        <begin position="435"/>
        <end position="453"/>
    </location>
</feature>
<dbReference type="PROSITE" id="PS50191">
    <property type="entry name" value="CRAL_TRIO"/>
    <property type="match status" value="1"/>
</dbReference>
<dbReference type="GO" id="GO:0004725">
    <property type="term" value="F:protein tyrosine phosphatase activity"/>
    <property type="evidence" value="ECO:0007669"/>
    <property type="project" value="InterPro"/>
</dbReference>